<evidence type="ECO:0000256" key="2">
    <source>
        <dbReference type="ARBA" id="ARBA00007430"/>
    </source>
</evidence>
<evidence type="ECO:0000256" key="1">
    <source>
        <dbReference type="ARBA" id="ARBA00004651"/>
    </source>
</evidence>
<comment type="subcellular location">
    <subcellularLocation>
        <location evidence="1">Cell membrane</location>
        <topology evidence="1">Multi-pass membrane protein</topology>
    </subcellularLocation>
</comment>
<dbReference type="EMBL" id="AGXE01000012">
    <property type="protein sequence ID" value="EIY86458.1"/>
    <property type="molecule type" value="Genomic_DNA"/>
</dbReference>
<dbReference type="CDD" id="cd13127">
    <property type="entry name" value="MATE_tuaB_like"/>
    <property type="match status" value="1"/>
</dbReference>
<feature type="transmembrane region" description="Helical" evidence="7">
    <location>
        <begin position="444"/>
        <end position="464"/>
    </location>
</feature>
<dbReference type="PANTHER" id="PTHR30250:SF10">
    <property type="entry name" value="LIPOPOLYSACCHARIDE BIOSYNTHESIS PROTEIN WZXC"/>
    <property type="match status" value="1"/>
</dbReference>
<feature type="transmembrane region" description="Helical" evidence="7">
    <location>
        <begin position="322"/>
        <end position="341"/>
    </location>
</feature>
<dbReference type="InterPro" id="IPR050833">
    <property type="entry name" value="Poly_Biosynth_Transport"/>
</dbReference>
<feature type="transmembrane region" description="Helical" evidence="7">
    <location>
        <begin position="118"/>
        <end position="139"/>
    </location>
</feature>
<dbReference type="HOGENOM" id="CLU_026911_5_2_10"/>
<feature type="transmembrane region" description="Helical" evidence="7">
    <location>
        <begin position="418"/>
        <end position="438"/>
    </location>
</feature>
<evidence type="ECO:0000313" key="9">
    <source>
        <dbReference type="Proteomes" id="UP000003566"/>
    </source>
</evidence>
<feature type="transmembrane region" description="Helical" evidence="7">
    <location>
        <begin position="291"/>
        <end position="310"/>
    </location>
</feature>
<evidence type="ECO:0000313" key="8">
    <source>
        <dbReference type="EMBL" id="EIY86458.1"/>
    </source>
</evidence>
<keyword evidence="5 7" id="KW-1133">Transmembrane helix</keyword>
<feature type="transmembrane region" description="Helical" evidence="7">
    <location>
        <begin position="176"/>
        <end position="199"/>
    </location>
</feature>
<feature type="transmembrane region" description="Helical" evidence="7">
    <location>
        <begin position="367"/>
        <end position="397"/>
    </location>
</feature>
<keyword evidence="3" id="KW-1003">Cell membrane</keyword>
<reference evidence="8 9" key="1">
    <citation type="submission" date="2012-02" db="EMBL/GenBank/DDBJ databases">
        <title>The Genome Sequence of Bacteroides xylanisolvens CL03T12C04.</title>
        <authorList>
            <consortium name="The Broad Institute Genome Sequencing Platform"/>
            <person name="Earl A."/>
            <person name="Ward D."/>
            <person name="Feldgarden M."/>
            <person name="Gevers D."/>
            <person name="Zitomersky N.L."/>
            <person name="Coyne M.J."/>
            <person name="Comstock L.E."/>
            <person name="Young S.K."/>
            <person name="Zeng Q."/>
            <person name="Gargeya S."/>
            <person name="Fitzgerald M."/>
            <person name="Haas B."/>
            <person name="Abouelleil A."/>
            <person name="Alvarado L."/>
            <person name="Arachchi H.M."/>
            <person name="Berlin A."/>
            <person name="Chapman S.B."/>
            <person name="Gearin G."/>
            <person name="Goldberg J."/>
            <person name="Griggs A."/>
            <person name="Gujja S."/>
            <person name="Hansen M."/>
            <person name="Heiman D."/>
            <person name="Howarth C."/>
            <person name="Larimer J."/>
            <person name="Lui A."/>
            <person name="MacDonald P.J.P."/>
            <person name="McCowen C."/>
            <person name="Montmayeur A."/>
            <person name="Murphy C."/>
            <person name="Neiman D."/>
            <person name="Pearson M."/>
            <person name="Priest M."/>
            <person name="Roberts A."/>
            <person name="Saif S."/>
            <person name="Shea T."/>
            <person name="Sisk P."/>
            <person name="Stolte C."/>
            <person name="Sykes S."/>
            <person name="Wortman J."/>
            <person name="Nusbaum C."/>
            <person name="Birren B."/>
        </authorList>
    </citation>
    <scope>NUCLEOTIDE SEQUENCE [LARGE SCALE GENOMIC DNA]</scope>
    <source>
        <strain evidence="8 9">CL03T12C04</strain>
    </source>
</reference>
<feature type="transmembrane region" description="Helical" evidence="7">
    <location>
        <begin position="83"/>
        <end position="106"/>
    </location>
</feature>
<proteinExistence type="inferred from homology"/>
<sequence length="482" mass="54695">MSDNTNIKKKAVKGVAWSAIERFSVQGVQFIISIILARLLTPSDFGLVAIVLVFSTIFQAINESGFNTALVHKQDRDNLDFSTAFVTNLAIGVISYCILFFLAPLIAKFYENENLINVMRLCSLSLIINAFGLIPMAVFTIRVDFKTQARASFTAAVISGLAGIVSAYYIKNVYAIVIQYLAYNIVYVSLMWMFVKYSFNVRFSTERFKSLWNYAYKLILARLIYLIFDDIYSLAIGKLYTPAQLGFYNRANSFRQVSSKNIINIVQRVSVPLLCENQKDNLAMVRVHLKFMKATALMVFPIVTGLMVLSKPFITVLLGEKWLPTADLFLLVCPIEFFYLISTFNRNIYNATGKTDWALQSEIVKKMFFILIFLITLNSSLQVFLIGLIIISILEMLYDTYFAKKQIGVTLFEQLKSLLPVLLASAVMGLLVSFVYFITSNIYFQLIIGVIIGVVSYTFICYCFDISDFKANVTIFLKSKIR</sequence>
<evidence type="ECO:0000256" key="5">
    <source>
        <dbReference type="ARBA" id="ARBA00022989"/>
    </source>
</evidence>
<dbReference type="RefSeq" id="WP_008022743.1">
    <property type="nucleotide sequence ID" value="NZ_JAGHEF010000002.1"/>
</dbReference>
<accession>I9UUZ8</accession>
<comment type="similarity">
    <text evidence="2">Belongs to the polysaccharide synthase family.</text>
</comment>
<feature type="transmembrane region" description="Helical" evidence="7">
    <location>
        <begin position="45"/>
        <end position="62"/>
    </location>
</feature>
<organism evidence="8 9">
    <name type="scientific">Bacteroides xylanisolvens CL03T12C04</name>
    <dbReference type="NCBI Taxonomy" id="997892"/>
    <lineage>
        <taxon>Bacteria</taxon>
        <taxon>Pseudomonadati</taxon>
        <taxon>Bacteroidota</taxon>
        <taxon>Bacteroidia</taxon>
        <taxon>Bacteroidales</taxon>
        <taxon>Bacteroidaceae</taxon>
        <taxon>Bacteroides</taxon>
    </lineage>
</organism>
<protein>
    <submittedName>
        <fullName evidence="8">Uncharacterized protein</fullName>
    </submittedName>
</protein>
<evidence type="ECO:0000256" key="7">
    <source>
        <dbReference type="SAM" id="Phobius"/>
    </source>
</evidence>
<evidence type="ECO:0000256" key="6">
    <source>
        <dbReference type="ARBA" id="ARBA00023136"/>
    </source>
</evidence>
<comment type="caution">
    <text evidence="8">The sequence shown here is derived from an EMBL/GenBank/DDBJ whole genome shotgun (WGS) entry which is preliminary data.</text>
</comment>
<gene>
    <name evidence="8" type="ORF">HMPREF1074_01942</name>
</gene>
<keyword evidence="4 7" id="KW-0812">Transmembrane</keyword>
<evidence type="ECO:0000256" key="4">
    <source>
        <dbReference type="ARBA" id="ARBA00022692"/>
    </source>
</evidence>
<name>I9UUZ8_9BACE</name>
<dbReference type="PATRIC" id="fig|997892.3.peg.1995"/>
<dbReference type="AlphaFoldDB" id="I9UUZ8"/>
<dbReference type="Pfam" id="PF13440">
    <property type="entry name" value="Polysacc_synt_3"/>
    <property type="match status" value="1"/>
</dbReference>
<evidence type="ECO:0000256" key="3">
    <source>
        <dbReference type="ARBA" id="ARBA00022475"/>
    </source>
</evidence>
<feature type="transmembrane region" description="Helical" evidence="7">
    <location>
        <begin position="151"/>
        <end position="170"/>
    </location>
</feature>
<keyword evidence="6 7" id="KW-0472">Membrane</keyword>
<dbReference type="GO" id="GO:0005886">
    <property type="term" value="C:plasma membrane"/>
    <property type="evidence" value="ECO:0007669"/>
    <property type="project" value="UniProtKB-SubCell"/>
</dbReference>
<dbReference type="Proteomes" id="UP000003566">
    <property type="component" value="Unassembled WGS sequence"/>
</dbReference>
<dbReference type="PANTHER" id="PTHR30250">
    <property type="entry name" value="PST FAMILY PREDICTED COLANIC ACID TRANSPORTER"/>
    <property type="match status" value="1"/>
</dbReference>